<gene>
    <name evidence="1" type="ORF">QM480_02675</name>
</gene>
<dbReference type="NCBIfam" id="TIGR04141">
    <property type="entry name" value="TIGR04141 family sporadically distributed protein"/>
    <property type="match status" value="2"/>
</dbReference>
<evidence type="ECO:0000313" key="1">
    <source>
        <dbReference type="EMBL" id="MDI9863211.1"/>
    </source>
</evidence>
<proteinExistence type="predicted"/>
<evidence type="ECO:0000313" key="2">
    <source>
        <dbReference type="Proteomes" id="UP001236569"/>
    </source>
</evidence>
<sequence length="587" mass="69022">MVAKQYTDLKVYQIDKNFYELSEFNENERIINFIINYHKTNFKSIHRVESSTEEYTLNSIKYNLYSFTEGEKSSVWTNYFPKSLSKENDFVTKSTSFVLFCIIEENIFCVIGGKGISVIKRYLNPTFGLDIYERIANPMTDTVQEMESRGISGKLTSEQVIYRTEQRLQDILSIGRLLKRVSITLSQEILDSIFDFLDFDDLENKSVEIGSAFSLKTKLTFQQLHILLEKLNEISKFENRTSISRFERIRDEPLINLTLIPTLLEKLRDEAVNLSNPQGRYSLPFDIDFLHPNKLNKFYECEIYKLFFKGKQLSFYETSNRFNLFKEGLKGIYEQVSPSDSFSFNSTLLGVRVKGYKNGELLTDAPFISHLTCELTLMKISYFKIDNLWYRVKGDFINSISTTCMELISRDLISPNPLALEWNRTTQNEGDYNLSYENLENYFVFDRVIFQNIELCDILYVSNNTLYVIHVKEGFDAKIRDLTNQISISSKRLWNDLKSDKSYLKGIYNRYNDMKRNHKNILWKDFEMLFTTKEIRYVLAFTSSFKGKSFFENYEIHKSNIAKFSIINIISEQSESYPVNFVEIKYT</sequence>
<accession>A0ABT6YHZ4</accession>
<keyword evidence="2" id="KW-1185">Reference proteome</keyword>
<dbReference type="EMBL" id="JASHID010000002">
    <property type="protein sequence ID" value="MDI9863211.1"/>
    <property type="molecule type" value="Genomic_DNA"/>
</dbReference>
<dbReference type="InterPro" id="IPR026487">
    <property type="entry name" value="CHP04141"/>
</dbReference>
<organism evidence="1 2">
    <name type="scientific">Flectobacillus longus</name>
    <dbReference type="NCBI Taxonomy" id="2984207"/>
    <lineage>
        <taxon>Bacteria</taxon>
        <taxon>Pseudomonadati</taxon>
        <taxon>Bacteroidota</taxon>
        <taxon>Cytophagia</taxon>
        <taxon>Cytophagales</taxon>
        <taxon>Flectobacillaceae</taxon>
        <taxon>Flectobacillus</taxon>
    </lineage>
</organism>
<comment type="caution">
    <text evidence="1">The sequence shown here is derived from an EMBL/GenBank/DDBJ whole genome shotgun (WGS) entry which is preliminary data.</text>
</comment>
<protein>
    <submittedName>
        <fullName evidence="1">TIGR04141 family sporadically distributed protein</fullName>
    </submittedName>
</protein>
<reference evidence="1 2" key="1">
    <citation type="submission" date="2023-05" db="EMBL/GenBank/DDBJ databases">
        <title>Novel species of genus Flectobacillus isolated from stream in China.</title>
        <authorList>
            <person name="Lu H."/>
        </authorList>
    </citation>
    <scope>NUCLEOTIDE SEQUENCE [LARGE SCALE GENOMIC DNA]</scope>
    <source>
        <strain evidence="1 2">DC10W</strain>
    </source>
</reference>
<dbReference type="RefSeq" id="WP_283368526.1">
    <property type="nucleotide sequence ID" value="NZ_JASHID010000002.1"/>
</dbReference>
<dbReference type="Pfam" id="PF19614">
    <property type="entry name" value="DUF6119"/>
    <property type="match status" value="1"/>
</dbReference>
<dbReference type="Proteomes" id="UP001236569">
    <property type="component" value="Unassembled WGS sequence"/>
</dbReference>
<name>A0ABT6YHZ4_9BACT</name>